<sequence length="277" mass="30688">MFRINIPIPPPNESNALLARSAAAATHTFNHPDADPQSERTHPAGYLATALMHLSDQLVDDSAGFANEALPATTLDCVDEFNKAKNQRCPHCHSPYIESRAWHEPCPTCGQPAHSAEPRTTTLSLTTHLTPPKHTHSIANRNQAEQAANALNAFMVEQSNGHMSPDIQSLLRHDQEVLTIIVASAFKGIIHLTRSHDLSPAVVMAAAIARYAQDINNETQELRDTPRMRGCLHCEQIVTDQFRWHEKCQSCRDAHKDVISILRCLTCDNPDECTGHH</sequence>
<name>D3PWQ2_STANL</name>
<dbReference type="AlphaFoldDB" id="D3PWQ2"/>
<gene>
    <name evidence="1" type="ordered locus">Snas_3614</name>
</gene>
<dbReference type="HOGENOM" id="CLU_1004393_0_0_11"/>
<evidence type="ECO:0000313" key="1">
    <source>
        <dbReference type="EMBL" id="ADD43274.1"/>
    </source>
</evidence>
<dbReference type="EMBL" id="CP001778">
    <property type="protein sequence ID" value="ADD43274.1"/>
    <property type="molecule type" value="Genomic_DNA"/>
</dbReference>
<dbReference type="STRING" id="446470.Snas_3614"/>
<dbReference type="Proteomes" id="UP000000844">
    <property type="component" value="Chromosome"/>
</dbReference>
<keyword evidence="2" id="KW-1185">Reference proteome</keyword>
<proteinExistence type="predicted"/>
<dbReference type="RefSeq" id="WP_013018845.1">
    <property type="nucleotide sequence ID" value="NC_013947.1"/>
</dbReference>
<reference evidence="1 2" key="1">
    <citation type="journal article" date="2009" name="Stand. Genomic Sci.">
        <title>Complete genome sequence of Stackebrandtia nassauensis type strain (LLR-40K-21).</title>
        <authorList>
            <person name="Munk C."/>
            <person name="Lapidus A."/>
            <person name="Copeland A."/>
            <person name="Jando M."/>
            <person name="Mayilraj S."/>
            <person name="Glavina Del Rio T."/>
            <person name="Nolan M."/>
            <person name="Chen F."/>
            <person name="Lucas S."/>
            <person name="Tice H."/>
            <person name="Cheng J.F."/>
            <person name="Han C."/>
            <person name="Detter J.C."/>
            <person name="Bruce D."/>
            <person name="Goodwin L."/>
            <person name="Chain P."/>
            <person name="Pitluck S."/>
            <person name="Goker M."/>
            <person name="Ovchinikova G."/>
            <person name="Pati A."/>
            <person name="Ivanova N."/>
            <person name="Mavromatis K."/>
            <person name="Chen A."/>
            <person name="Palaniappan K."/>
            <person name="Land M."/>
            <person name="Hauser L."/>
            <person name="Chang Y.J."/>
            <person name="Jeffries C.D."/>
            <person name="Bristow J."/>
            <person name="Eisen J.A."/>
            <person name="Markowitz V."/>
            <person name="Hugenholtz P."/>
            <person name="Kyrpides N.C."/>
            <person name="Klenk H.P."/>
        </authorList>
    </citation>
    <scope>NUCLEOTIDE SEQUENCE [LARGE SCALE GENOMIC DNA]</scope>
    <source>
        <strain evidence="2">DSM 44728 / CIP 108903 / NRRL B-16338 / NBRC 102104 / LLR-40K-21</strain>
    </source>
</reference>
<dbReference type="KEGG" id="sna:Snas_3614"/>
<evidence type="ECO:0000313" key="2">
    <source>
        <dbReference type="Proteomes" id="UP000000844"/>
    </source>
</evidence>
<accession>D3PWQ2</accession>
<organism evidence="1 2">
    <name type="scientific">Stackebrandtia nassauensis (strain DSM 44728 / CIP 108903 / NRRL B-16338 / NBRC 102104 / LLR-40K-21)</name>
    <dbReference type="NCBI Taxonomy" id="446470"/>
    <lineage>
        <taxon>Bacteria</taxon>
        <taxon>Bacillati</taxon>
        <taxon>Actinomycetota</taxon>
        <taxon>Actinomycetes</taxon>
        <taxon>Glycomycetales</taxon>
        <taxon>Glycomycetaceae</taxon>
        <taxon>Stackebrandtia</taxon>
    </lineage>
</organism>
<dbReference type="InterPro" id="IPR036280">
    <property type="entry name" value="Multihaem_cyt_sf"/>
</dbReference>
<protein>
    <submittedName>
        <fullName evidence="1">Uncharacterized protein</fullName>
    </submittedName>
</protein>
<dbReference type="SUPFAM" id="SSF48695">
    <property type="entry name" value="Multiheme cytochromes"/>
    <property type="match status" value="1"/>
</dbReference>